<evidence type="ECO:0000256" key="1">
    <source>
        <dbReference type="SAM" id="Coils"/>
    </source>
</evidence>
<keyword evidence="3" id="KW-1133">Transmembrane helix</keyword>
<evidence type="ECO:0000256" key="3">
    <source>
        <dbReference type="SAM" id="Phobius"/>
    </source>
</evidence>
<keyword evidence="3" id="KW-0472">Membrane</keyword>
<feature type="transmembrane region" description="Helical" evidence="3">
    <location>
        <begin position="20"/>
        <end position="47"/>
    </location>
</feature>
<organism evidence="4">
    <name type="scientific">Tanacetum cinerariifolium</name>
    <name type="common">Dalmatian daisy</name>
    <name type="synonym">Chrysanthemum cinerariifolium</name>
    <dbReference type="NCBI Taxonomy" id="118510"/>
    <lineage>
        <taxon>Eukaryota</taxon>
        <taxon>Viridiplantae</taxon>
        <taxon>Streptophyta</taxon>
        <taxon>Embryophyta</taxon>
        <taxon>Tracheophyta</taxon>
        <taxon>Spermatophyta</taxon>
        <taxon>Magnoliopsida</taxon>
        <taxon>eudicotyledons</taxon>
        <taxon>Gunneridae</taxon>
        <taxon>Pentapetalae</taxon>
        <taxon>asterids</taxon>
        <taxon>campanulids</taxon>
        <taxon>Asterales</taxon>
        <taxon>Asteraceae</taxon>
        <taxon>Asteroideae</taxon>
        <taxon>Anthemideae</taxon>
        <taxon>Anthemidinae</taxon>
        <taxon>Tanacetum</taxon>
    </lineage>
</organism>
<comment type="caution">
    <text evidence="4">The sequence shown here is derived from an EMBL/GenBank/DDBJ whole genome shotgun (WGS) entry which is preliminary data.</text>
</comment>
<dbReference type="EMBL" id="BKCJ010181237">
    <property type="protein sequence ID" value="GEY46984.1"/>
    <property type="molecule type" value="Genomic_DNA"/>
</dbReference>
<proteinExistence type="predicted"/>
<feature type="region of interest" description="Disordered" evidence="2">
    <location>
        <begin position="112"/>
        <end position="139"/>
    </location>
</feature>
<keyword evidence="3" id="KW-0812">Transmembrane</keyword>
<name>A0A699HM48_TANCI</name>
<accession>A0A699HM48</accession>
<dbReference type="AlphaFoldDB" id="A0A699HM48"/>
<keyword evidence="1" id="KW-0175">Coiled coil</keyword>
<evidence type="ECO:0000256" key="2">
    <source>
        <dbReference type="SAM" id="MobiDB-lite"/>
    </source>
</evidence>
<protein>
    <recommendedName>
        <fullName evidence="5">Transposase (Putative), gypsy type</fullName>
    </recommendedName>
</protein>
<feature type="coiled-coil region" evidence="1">
    <location>
        <begin position="300"/>
        <end position="334"/>
    </location>
</feature>
<gene>
    <name evidence="4" type="ORF">Tci_418958</name>
</gene>
<reference evidence="4" key="1">
    <citation type="journal article" date="2019" name="Sci. Rep.">
        <title>Draft genome of Tanacetum cinerariifolium, the natural source of mosquito coil.</title>
        <authorList>
            <person name="Yamashiro T."/>
            <person name="Shiraishi A."/>
            <person name="Satake H."/>
            <person name="Nakayama K."/>
        </authorList>
    </citation>
    <scope>NUCLEOTIDE SEQUENCE</scope>
</reference>
<evidence type="ECO:0000313" key="4">
    <source>
        <dbReference type="EMBL" id="GEY46984.1"/>
    </source>
</evidence>
<evidence type="ECO:0008006" key="5">
    <source>
        <dbReference type="Google" id="ProtNLM"/>
    </source>
</evidence>
<sequence>MRVVIRHSGMMRIRVGVLCLRFLFVFVFVVVTDLFLLCTAIDLVAFIHHADPTKVKDVGNDDVNEGVNDVVKAGQAEQGDCVVDIEFIKIVVNDEIQAIITDQPNRIRMKRKATDGAGGSGFPHKNLKEDHGTSCDDGSSVTRKSLAALQGLFERSTLFAKVGVTATAIVPFFTSSMTPTPEHEGGGAEILTNVMDDEVTSIVRAVNPSIFRDSASPTTAEEDVASPFQPVGTDLSAGGFYISQAMDAETLRHVYIPKFFSQLQAMNYEQLLAEYSVGVDRQSCFSAEVRMRLEQELRGRQKLEERYAYQVDRLKEMNTEIASLKDQLSLKEVEAPEAICLRDQIAAVEAAEATRIMKLNSLKERNVSLEGKVATLELAVISKDAEIASFQSQIDSRSFWFTVSGLEVTCSGLHEEVMGYKLFKERVEEMQDEKIKVLSDRVAAIDSDLMEMVLHMDVEFYPCYLTTIAWWKWILSREPRLVLAKSGIEHGKVERGIADAVTFNPSAEGGYVDAINALRDVNFSLLVQLKANKDSSMVDIIDLLCLEGHVAKTSEASQLQPSPKQLMVPIHRLKDQMVIGETSLAFFLRGSTKSCSKG</sequence>